<evidence type="ECO:0000256" key="5">
    <source>
        <dbReference type="ARBA" id="ARBA00023002"/>
    </source>
</evidence>
<evidence type="ECO:0000256" key="4">
    <source>
        <dbReference type="ARBA" id="ARBA00022827"/>
    </source>
</evidence>
<evidence type="ECO:0000313" key="8">
    <source>
        <dbReference type="Proteomes" id="UP001560045"/>
    </source>
</evidence>
<evidence type="ECO:0000256" key="2">
    <source>
        <dbReference type="ARBA" id="ARBA00010790"/>
    </source>
</evidence>
<keyword evidence="4" id="KW-0274">FAD</keyword>
<comment type="caution">
    <text evidence="7">The sequence shown here is derived from an EMBL/GenBank/DDBJ whole genome shotgun (WGS) entry which is preliminary data.</text>
</comment>
<keyword evidence="3" id="KW-0285">Flavoprotein</keyword>
<gene>
    <name evidence="7" type="ORF">ABQ292_13130</name>
</gene>
<evidence type="ECO:0000256" key="3">
    <source>
        <dbReference type="ARBA" id="ARBA00022630"/>
    </source>
</evidence>
<comment type="similarity">
    <text evidence="2">Belongs to the GMC oxidoreductase family.</text>
</comment>
<dbReference type="Pfam" id="PF05199">
    <property type="entry name" value="GMC_oxred_C"/>
    <property type="match status" value="1"/>
</dbReference>
<dbReference type="EMBL" id="JBFNXQ010000037">
    <property type="protein sequence ID" value="MEX5719307.1"/>
    <property type="molecule type" value="Genomic_DNA"/>
</dbReference>
<keyword evidence="8" id="KW-1185">Reference proteome</keyword>
<dbReference type="InterPro" id="IPR007867">
    <property type="entry name" value="GMC_OxRtase_C"/>
</dbReference>
<evidence type="ECO:0000256" key="1">
    <source>
        <dbReference type="ARBA" id="ARBA00001974"/>
    </source>
</evidence>
<dbReference type="InterPro" id="IPR036188">
    <property type="entry name" value="FAD/NAD-bd_sf"/>
</dbReference>
<dbReference type="SUPFAM" id="SSF51905">
    <property type="entry name" value="FAD/NAD(P)-binding domain"/>
    <property type="match status" value="1"/>
</dbReference>
<dbReference type="PANTHER" id="PTHR42784">
    <property type="entry name" value="PYRANOSE 2-OXIDASE"/>
    <property type="match status" value="1"/>
</dbReference>
<keyword evidence="5" id="KW-0560">Oxidoreductase</keyword>
<dbReference type="InterPro" id="IPR051473">
    <property type="entry name" value="P2Ox-like"/>
</dbReference>
<accession>A0ABV3XG03</accession>
<reference evidence="7 8" key="1">
    <citation type="submission" date="2024-06" db="EMBL/GenBank/DDBJ databases">
        <title>Draft genome sequence of Geodermatophilus badlandi, a novel member of the Geodermatophilaceae isolated from badland sedimentary rocks in the Red desert, Wyoming, USA.</title>
        <authorList>
            <person name="Ben Tekaya S."/>
            <person name="Nouioui I."/>
            <person name="Flores G.M."/>
            <person name="Shaal M.N."/>
            <person name="Bredoire F."/>
            <person name="Basile F."/>
            <person name="Van Diepen L."/>
            <person name="Ward N.L."/>
        </authorList>
    </citation>
    <scope>NUCLEOTIDE SEQUENCE [LARGE SCALE GENOMIC DNA]</scope>
    <source>
        <strain evidence="7 8">WL48A</strain>
    </source>
</reference>
<dbReference type="PANTHER" id="PTHR42784:SF1">
    <property type="entry name" value="PYRANOSE 2-OXIDASE"/>
    <property type="match status" value="1"/>
</dbReference>
<proteinExistence type="inferred from homology"/>
<protein>
    <submittedName>
        <fullName evidence="7">GMC oxidoreductase</fullName>
    </submittedName>
</protein>
<dbReference type="RefSeq" id="WP_369207013.1">
    <property type="nucleotide sequence ID" value="NZ_JBFNXQ010000037.1"/>
</dbReference>
<feature type="domain" description="Glucose-methanol-choline oxidoreductase C-terminal" evidence="6">
    <location>
        <begin position="377"/>
        <end position="502"/>
    </location>
</feature>
<dbReference type="Proteomes" id="UP001560045">
    <property type="component" value="Unassembled WGS sequence"/>
</dbReference>
<evidence type="ECO:0000313" key="7">
    <source>
        <dbReference type="EMBL" id="MEX5719307.1"/>
    </source>
</evidence>
<evidence type="ECO:0000259" key="6">
    <source>
        <dbReference type="Pfam" id="PF05199"/>
    </source>
</evidence>
<comment type="cofactor">
    <cofactor evidence="1">
        <name>FAD</name>
        <dbReference type="ChEBI" id="CHEBI:57692"/>
    </cofactor>
</comment>
<dbReference type="Gene3D" id="3.50.50.60">
    <property type="entry name" value="FAD/NAD(P)-binding domain"/>
    <property type="match status" value="2"/>
</dbReference>
<organism evidence="7 8">
    <name type="scientific">Geodermatophilus maliterrae</name>
    <dbReference type="NCBI Taxonomy" id="3162531"/>
    <lineage>
        <taxon>Bacteria</taxon>
        <taxon>Bacillati</taxon>
        <taxon>Actinomycetota</taxon>
        <taxon>Actinomycetes</taxon>
        <taxon>Geodermatophilales</taxon>
        <taxon>Geodermatophilaceae</taxon>
        <taxon>Geodermatophilus</taxon>
    </lineage>
</organism>
<sequence>MILDFDDAAVGTDHVADVCIVGAGIAGLAIARELMDTPTTVLLVESGGFAPEAAVSRLNEGENIGLGLGLETGRARTFGGTGTVWPGQCIRMDPSDLEPRDWVPESGWPVSAADLDPWYDRAEQWLGVPAEASDEQAWRRYGLVPPAVDPDLLAHKSAVYSPRPDVGALHRRVFERSDRVRVLLHATAAEIRTEAGGTVASELEVRSLSGRTGRVRAGTFVLCGGGIENARLMLLSKLGSDTVGQYLQDHPTIWADVAADRPAALQEFYNVLGRGRVRYVPRLRLGYATQRRQQVLNAIATFVYDTTVTPGLAAAREISSALQERRRPAQLGRAELGGALHELDRVASAGWRRFVRGRPSAGPLDRMQVKILVEQAPNRESRISLSSERDALGLPRVSVDWRLTELERRTTRVFTDVLDGELRRLGLGRLTGTEWLDGDDWAGGFEDAYHPIGSTRMSTDPARGVVDRDCRVHGLDGLYVCGSSVFPTGGYANPTLTIVALALRLAHHLRLRPDRVPSWT</sequence>
<name>A0ABV3XG03_9ACTN</name>